<name>A0ABP8RRT6_9PSEU</name>
<evidence type="ECO:0000259" key="3">
    <source>
        <dbReference type="PROSITE" id="PS50977"/>
    </source>
</evidence>
<feature type="domain" description="HTH tetR-type" evidence="3">
    <location>
        <begin position="1"/>
        <end position="37"/>
    </location>
</feature>
<comment type="caution">
    <text evidence="4">The sequence shown here is derived from an EMBL/GenBank/DDBJ whole genome shotgun (WGS) entry which is preliminary data.</text>
</comment>
<reference evidence="5" key="1">
    <citation type="journal article" date="2019" name="Int. J. Syst. Evol. Microbiol.">
        <title>The Global Catalogue of Microorganisms (GCM) 10K type strain sequencing project: providing services to taxonomists for standard genome sequencing and annotation.</title>
        <authorList>
            <consortium name="The Broad Institute Genomics Platform"/>
            <consortium name="The Broad Institute Genome Sequencing Center for Infectious Disease"/>
            <person name="Wu L."/>
            <person name="Ma J."/>
        </authorList>
    </citation>
    <scope>NUCLEOTIDE SEQUENCE [LARGE SCALE GENOMIC DNA]</scope>
    <source>
        <strain evidence="5">JCM 17906</strain>
    </source>
</reference>
<evidence type="ECO:0000313" key="5">
    <source>
        <dbReference type="Proteomes" id="UP001501598"/>
    </source>
</evidence>
<accession>A0ABP8RRT6</accession>
<comment type="caution">
    <text evidence="2">Lacks conserved residue(s) required for the propagation of feature annotation.</text>
</comment>
<organism evidence="4 5">
    <name type="scientific">Pseudonocardia xishanensis</name>
    <dbReference type="NCBI Taxonomy" id="630995"/>
    <lineage>
        <taxon>Bacteria</taxon>
        <taxon>Bacillati</taxon>
        <taxon>Actinomycetota</taxon>
        <taxon>Actinomycetes</taxon>
        <taxon>Pseudonocardiales</taxon>
        <taxon>Pseudonocardiaceae</taxon>
        <taxon>Pseudonocardia</taxon>
    </lineage>
</organism>
<evidence type="ECO:0000256" key="1">
    <source>
        <dbReference type="ARBA" id="ARBA00023125"/>
    </source>
</evidence>
<dbReference type="SUPFAM" id="SSF46689">
    <property type="entry name" value="Homeodomain-like"/>
    <property type="match status" value="1"/>
</dbReference>
<dbReference type="PANTHER" id="PTHR30055:SF237">
    <property type="entry name" value="TRANSCRIPTIONAL REPRESSOR MCE3R"/>
    <property type="match status" value="1"/>
</dbReference>
<protein>
    <recommendedName>
        <fullName evidence="3">HTH tetR-type domain-containing protein</fullName>
    </recommendedName>
</protein>
<sequence>MADVATEAGVTGPAVYRHFFNKEALLAAAISSGLDEVELAVITAPGAGLDPLVRAVAAVGLRRPDMWVLLQRESRFLSPELRGPVQDQFGRVVDGFSRRLRRERPTSRPRTRGCS</sequence>
<dbReference type="Gene3D" id="1.10.10.60">
    <property type="entry name" value="Homeodomain-like"/>
    <property type="match status" value="1"/>
</dbReference>
<keyword evidence="5" id="KW-1185">Reference proteome</keyword>
<proteinExistence type="predicted"/>
<dbReference type="InterPro" id="IPR050109">
    <property type="entry name" value="HTH-type_TetR-like_transc_reg"/>
</dbReference>
<dbReference type="PROSITE" id="PS50977">
    <property type="entry name" value="HTH_TETR_2"/>
    <property type="match status" value="1"/>
</dbReference>
<evidence type="ECO:0000313" key="4">
    <source>
        <dbReference type="EMBL" id="GAA4546431.1"/>
    </source>
</evidence>
<keyword evidence="1 2" id="KW-0238">DNA-binding</keyword>
<gene>
    <name evidence="4" type="ORF">GCM10023175_28640</name>
</gene>
<dbReference type="Gene3D" id="1.10.357.10">
    <property type="entry name" value="Tetracycline Repressor, domain 2"/>
    <property type="match status" value="1"/>
</dbReference>
<dbReference type="Pfam" id="PF00440">
    <property type="entry name" value="TetR_N"/>
    <property type="match status" value="1"/>
</dbReference>
<dbReference type="EMBL" id="BAABGT010000032">
    <property type="protein sequence ID" value="GAA4546431.1"/>
    <property type="molecule type" value="Genomic_DNA"/>
</dbReference>
<dbReference type="PANTHER" id="PTHR30055">
    <property type="entry name" value="HTH-TYPE TRANSCRIPTIONAL REGULATOR RUTR"/>
    <property type="match status" value="1"/>
</dbReference>
<dbReference type="Proteomes" id="UP001501598">
    <property type="component" value="Unassembled WGS sequence"/>
</dbReference>
<evidence type="ECO:0000256" key="2">
    <source>
        <dbReference type="PROSITE-ProRule" id="PRU00335"/>
    </source>
</evidence>
<dbReference type="InterPro" id="IPR001647">
    <property type="entry name" value="HTH_TetR"/>
</dbReference>
<dbReference type="InterPro" id="IPR009057">
    <property type="entry name" value="Homeodomain-like_sf"/>
</dbReference>